<reference evidence="2 3" key="1">
    <citation type="submission" date="2019-02" db="EMBL/GenBank/DDBJ databases">
        <title>Deep-cultivation of Planctomycetes and their phenomic and genomic characterization uncovers novel biology.</title>
        <authorList>
            <person name="Wiegand S."/>
            <person name="Jogler M."/>
            <person name="Boedeker C."/>
            <person name="Pinto D."/>
            <person name="Vollmers J."/>
            <person name="Rivas-Marin E."/>
            <person name="Kohn T."/>
            <person name="Peeters S.H."/>
            <person name="Heuer A."/>
            <person name="Rast P."/>
            <person name="Oberbeckmann S."/>
            <person name="Bunk B."/>
            <person name="Jeske O."/>
            <person name="Meyerdierks A."/>
            <person name="Storesund J.E."/>
            <person name="Kallscheuer N."/>
            <person name="Luecker S."/>
            <person name="Lage O.M."/>
            <person name="Pohl T."/>
            <person name="Merkel B.J."/>
            <person name="Hornburger P."/>
            <person name="Mueller R.-W."/>
            <person name="Bruemmer F."/>
            <person name="Labrenz M."/>
            <person name="Spormann A.M."/>
            <person name="Op Den Camp H."/>
            <person name="Overmann J."/>
            <person name="Amann R."/>
            <person name="Jetten M.S.M."/>
            <person name="Mascher T."/>
            <person name="Medema M.H."/>
            <person name="Devos D.P."/>
            <person name="Kaster A.-K."/>
            <person name="Ovreas L."/>
            <person name="Rohde M."/>
            <person name="Galperin M.Y."/>
            <person name="Jogler C."/>
        </authorList>
    </citation>
    <scope>NUCLEOTIDE SEQUENCE [LARGE SCALE GENOMIC DNA]</scope>
    <source>
        <strain evidence="2 3">CA13</strain>
    </source>
</reference>
<dbReference type="GO" id="GO:0006313">
    <property type="term" value="P:DNA transposition"/>
    <property type="evidence" value="ECO:0007669"/>
    <property type="project" value="InterPro"/>
</dbReference>
<dbReference type="InterPro" id="IPR047650">
    <property type="entry name" value="Transpos_IS110"/>
</dbReference>
<dbReference type="EMBL" id="SJPJ01000001">
    <property type="protein sequence ID" value="TWT79477.1"/>
    <property type="molecule type" value="Genomic_DNA"/>
</dbReference>
<sequence length="206" mass="23694">MKLDNQQHPLYCGIDLRAKTLHVCVVDELGEKRLHRYFQCQHAERLFERLCEFQTQDIVIGCEPTFNWYWLADACDQHNFPFILGHALYLKAIHGGETKSDAIDSEKLARLIRGGNFPLSHVYPKAGRAARDLMRRSTHLVRRRAETLTHIQLLHLQPNLPKPQSPKPKNIKYKANRVGNGEGLSDPCNLLERESVAATDYSNRIE</sequence>
<evidence type="ECO:0000259" key="1">
    <source>
        <dbReference type="Pfam" id="PF01548"/>
    </source>
</evidence>
<feature type="domain" description="Transposase IS110-like N-terminal" evidence="1">
    <location>
        <begin position="12"/>
        <end position="152"/>
    </location>
</feature>
<dbReference type="GO" id="GO:0003677">
    <property type="term" value="F:DNA binding"/>
    <property type="evidence" value="ECO:0007669"/>
    <property type="project" value="InterPro"/>
</dbReference>
<name>A0A5C5YY38_9BACT</name>
<proteinExistence type="predicted"/>
<dbReference type="Pfam" id="PF01548">
    <property type="entry name" value="DEDD_Tnp_IS110"/>
    <property type="match status" value="1"/>
</dbReference>
<evidence type="ECO:0000313" key="3">
    <source>
        <dbReference type="Proteomes" id="UP000315010"/>
    </source>
</evidence>
<comment type="caution">
    <text evidence="2">The sequence shown here is derived from an EMBL/GenBank/DDBJ whole genome shotgun (WGS) entry which is preliminary data.</text>
</comment>
<protein>
    <submittedName>
        <fullName evidence="2">Transposase</fullName>
    </submittedName>
</protein>
<gene>
    <name evidence="2" type="ORF">CA13_08780</name>
</gene>
<evidence type="ECO:0000313" key="2">
    <source>
        <dbReference type="EMBL" id="TWT79477.1"/>
    </source>
</evidence>
<accession>A0A5C5YY38</accession>
<dbReference type="PANTHER" id="PTHR33055">
    <property type="entry name" value="TRANSPOSASE FOR INSERTION SEQUENCE ELEMENT IS1111A"/>
    <property type="match status" value="1"/>
</dbReference>
<organism evidence="2 3">
    <name type="scientific">Novipirellula herctigrandis</name>
    <dbReference type="NCBI Taxonomy" id="2527986"/>
    <lineage>
        <taxon>Bacteria</taxon>
        <taxon>Pseudomonadati</taxon>
        <taxon>Planctomycetota</taxon>
        <taxon>Planctomycetia</taxon>
        <taxon>Pirellulales</taxon>
        <taxon>Pirellulaceae</taxon>
        <taxon>Novipirellula</taxon>
    </lineage>
</organism>
<dbReference type="PANTHER" id="PTHR33055:SF15">
    <property type="entry name" value="TRANSPOSASE-RELATED"/>
    <property type="match status" value="1"/>
</dbReference>
<dbReference type="Proteomes" id="UP000315010">
    <property type="component" value="Unassembled WGS sequence"/>
</dbReference>
<dbReference type="InterPro" id="IPR002525">
    <property type="entry name" value="Transp_IS110-like_N"/>
</dbReference>
<dbReference type="GO" id="GO:0004803">
    <property type="term" value="F:transposase activity"/>
    <property type="evidence" value="ECO:0007669"/>
    <property type="project" value="InterPro"/>
</dbReference>
<keyword evidence="3" id="KW-1185">Reference proteome</keyword>
<dbReference type="AlphaFoldDB" id="A0A5C5YY38"/>